<accession>A0ABS6I0A7</accession>
<proteinExistence type="predicted"/>
<keyword evidence="3" id="KW-1185">Reference proteome</keyword>
<dbReference type="EMBL" id="JAHBOM010000049">
    <property type="protein sequence ID" value="MBU8827635.1"/>
    <property type="molecule type" value="Genomic_DNA"/>
</dbReference>
<evidence type="ECO:0000313" key="2">
    <source>
        <dbReference type="EMBL" id="MBU8827635.1"/>
    </source>
</evidence>
<evidence type="ECO:0000256" key="1">
    <source>
        <dbReference type="SAM" id="MobiDB-lite"/>
    </source>
</evidence>
<feature type="compositionally biased region" description="Low complexity" evidence="1">
    <location>
        <begin position="41"/>
        <end position="61"/>
    </location>
</feature>
<name>A0ABS6I0A7_MYCGD</name>
<reference evidence="2 3" key="1">
    <citation type="submission" date="2021-05" db="EMBL/GenBank/DDBJ databases">
        <title>Draft Genome Sequences of Clinical Respiratory Isolates of Mycobacterium goodii Recovered in Ireland.</title>
        <authorList>
            <person name="Flanagan P.R."/>
            <person name="Mok S."/>
            <person name="Roycroft E."/>
            <person name="Rogers T.R."/>
            <person name="Fitzgibbon M."/>
        </authorList>
    </citation>
    <scope>NUCLEOTIDE SEQUENCE [LARGE SCALE GENOMIC DNA]</scope>
    <source>
        <strain evidence="2 3">14IE55</strain>
    </source>
</reference>
<feature type="compositionally biased region" description="Pro residues" evidence="1">
    <location>
        <begin position="62"/>
        <end position="75"/>
    </location>
</feature>
<protein>
    <submittedName>
        <fullName evidence="2">Uncharacterized protein</fullName>
    </submittedName>
</protein>
<dbReference type="Proteomes" id="UP000696413">
    <property type="component" value="Unassembled WGS sequence"/>
</dbReference>
<comment type="caution">
    <text evidence="2">The sequence shown here is derived from an EMBL/GenBank/DDBJ whole genome shotgun (WGS) entry which is preliminary data.</text>
</comment>
<organism evidence="2 3">
    <name type="scientific">Mycolicibacterium goodii</name>
    <name type="common">Mycobacterium goodii</name>
    <dbReference type="NCBI Taxonomy" id="134601"/>
    <lineage>
        <taxon>Bacteria</taxon>
        <taxon>Bacillati</taxon>
        <taxon>Actinomycetota</taxon>
        <taxon>Actinomycetes</taxon>
        <taxon>Mycobacteriales</taxon>
        <taxon>Mycobacteriaceae</taxon>
        <taxon>Mycolicibacterium</taxon>
    </lineage>
</organism>
<sequence>MLVGMNIKGPIATIGAVAVVGTGLFLINVSQQPEPVASENSSTATSTTTTPAPTGTAALSPAPAPAAPPTTPAPRPFAEREHFTADIPTKTGNIALQIRVDGVKARAYACDNKGVETWMWGSAEGGVLKLTDKAKTAELNGTHRGDGAVGKVVGNLRIGDKNWDFTAVPGATSVF</sequence>
<feature type="region of interest" description="Disordered" evidence="1">
    <location>
        <begin position="35"/>
        <end position="77"/>
    </location>
</feature>
<evidence type="ECO:0000313" key="3">
    <source>
        <dbReference type="Proteomes" id="UP000696413"/>
    </source>
</evidence>
<gene>
    <name evidence="2" type="ORF">KL859_32790</name>
</gene>